<feature type="transmembrane region" description="Helical" evidence="2">
    <location>
        <begin position="46"/>
        <end position="65"/>
    </location>
</feature>
<comment type="caution">
    <text evidence="3">The sequence shown here is derived from an EMBL/GenBank/DDBJ whole genome shotgun (WGS) entry which is preliminary data.</text>
</comment>
<feature type="compositionally biased region" description="Basic and acidic residues" evidence="1">
    <location>
        <begin position="1"/>
        <end position="10"/>
    </location>
</feature>
<dbReference type="AlphaFoldDB" id="A0AAE3KQM9"/>
<proteinExistence type="predicted"/>
<dbReference type="EMBL" id="JAMZMM010000455">
    <property type="protein sequence ID" value="MCP2732016.1"/>
    <property type="molecule type" value="Genomic_DNA"/>
</dbReference>
<name>A0AAE3KQM9_9CYAN</name>
<dbReference type="RefSeq" id="WP_254014744.1">
    <property type="nucleotide sequence ID" value="NZ_JAMZMM010000455.1"/>
</dbReference>
<evidence type="ECO:0000313" key="4">
    <source>
        <dbReference type="Proteomes" id="UP001204953"/>
    </source>
</evidence>
<keyword evidence="4" id="KW-1185">Reference proteome</keyword>
<evidence type="ECO:0000313" key="3">
    <source>
        <dbReference type="EMBL" id="MCP2732016.1"/>
    </source>
</evidence>
<reference evidence="3" key="1">
    <citation type="submission" date="2022-06" db="EMBL/GenBank/DDBJ databases">
        <title>New cyanobacteria of genus Symplocastrum in benthos of Lake Baikal.</title>
        <authorList>
            <person name="Sorokovikova E."/>
            <person name="Tikhonova I."/>
            <person name="Krasnopeev A."/>
            <person name="Evseev P."/>
            <person name="Gladkikh A."/>
            <person name="Belykh O."/>
        </authorList>
    </citation>
    <scope>NUCLEOTIDE SEQUENCE</scope>
    <source>
        <strain evidence="3">BBK-W-15</strain>
    </source>
</reference>
<evidence type="ECO:0000256" key="2">
    <source>
        <dbReference type="SAM" id="Phobius"/>
    </source>
</evidence>
<evidence type="ECO:0000256" key="1">
    <source>
        <dbReference type="SAM" id="MobiDB-lite"/>
    </source>
</evidence>
<dbReference type="Proteomes" id="UP001204953">
    <property type="component" value="Unassembled WGS sequence"/>
</dbReference>
<sequence>MTENKPKDKINPTPPEQLTGDKKLTYEEKTSRIQALTKLIKALTPYLWVAIIIIVIIPLIGKFILSGSLTPKPINSNQKTEAVVVIDQTIPDWNEIDRALATSIKDAHANAETFASAQLNEWIDELMTRVDSSFLDWYFNYFNQKKMEFSIPFVWLSSAVSHWIDTNNPPANQAIAEKMTGDFQTEFTKLVLRPQIAQLELERITRDTINQYVSDLSDSISQIQSTYKIPQGEWERYLSDIAVTINDTEGNISNLSLKALVGGSTYLFAKAMIPTVTKIGSKVAVSFAEKATAKIAAKTGGTVAAKFGAEFLDPIVGIGIIIWDLWDYHHTVEIDRPILRDVILDYLQEVKYSLLGNYKNSIMAAIYQLEDGILKSVNSANFSN</sequence>
<keyword evidence="2" id="KW-1133">Transmembrane helix</keyword>
<accession>A0AAE3KQM9</accession>
<keyword evidence="2" id="KW-0472">Membrane</keyword>
<gene>
    <name evidence="3" type="ORF">NJ959_26650</name>
</gene>
<feature type="region of interest" description="Disordered" evidence="1">
    <location>
        <begin position="1"/>
        <end position="22"/>
    </location>
</feature>
<protein>
    <submittedName>
        <fullName evidence="3">Uncharacterized protein</fullName>
    </submittedName>
</protein>
<keyword evidence="2" id="KW-0812">Transmembrane</keyword>
<organism evidence="3 4">
    <name type="scientific">Limnofasciculus baicalensis BBK-W-15</name>
    <dbReference type="NCBI Taxonomy" id="2699891"/>
    <lineage>
        <taxon>Bacteria</taxon>
        <taxon>Bacillati</taxon>
        <taxon>Cyanobacteriota</taxon>
        <taxon>Cyanophyceae</taxon>
        <taxon>Coleofasciculales</taxon>
        <taxon>Coleofasciculaceae</taxon>
        <taxon>Limnofasciculus</taxon>
        <taxon>Limnofasciculus baicalensis</taxon>
    </lineage>
</organism>